<organism evidence="1 2">
    <name type="scientific">Pristionchus pacificus</name>
    <name type="common">Parasitic nematode worm</name>
    <dbReference type="NCBI Taxonomy" id="54126"/>
    <lineage>
        <taxon>Eukaryota</taxon>
        <taxon>Metazoa</taxon>
        <taxon>Ecdysozoa</taxon>
        <taxon>Nematoda</taxon>
        <taxon>Chromadorea</taxon>
        <taxon>Rhabditida</taxon>
        <taxon>Rhabditina</taxon>
        <taxon>Diplogasteromorpha</taxon>
        <taxon>Diplogasteroidea</taxon>
        <taxon>Neodiplogasteridae</taxon>
        <taxon>Pristionchus</taxon>
    </lineage>
</organism>
<accession>A0A8R1Z4X1</accession>
<evidence type="ECO:0000313" key="2">
    <source>
        <dbReference type="Proteomes" id="UP000005239"/>
    </source>
</evidence>
<accession>A0A2A6CPU4</accession>
<reference evidence="2" key="1">
    <citation type="journal article" date="2008" name="Nat. Genet.">
        <title>The Pristionchus pacificus genome provides a unique perspective on nematode lifestyle and parasitism.</title>
        <authorList>
            <person name="Dieterich C."/>
            <person name="Clifton S.W."/>
            <person name="Schuster L.N."/>
            <person name="Chinwalla A."/>
            <person name="Delehaunty K."/>
            <person name="Dinkelacker I."/>
            <person name="Fulton L."/>
            <person name="Fulton R."/>
            <person name="Godfrey J."/>
            <person name="Minx P."/>
            <person name="Mitreva M."/>
            <person name="Roeseler W."/>
            <person name="Tian H."/>
            <person name="Witte H."/>
            <person name="Yang S.P."/>
            <person name="Wilson R.K."/>
            <person name="Sommer R.J."/>
        </authorList>
    </citation>
    <scope>NUCLEOTIDE SEQUENCE [LARGE SCALE GENOMIC DNA]</scope>
    <source>
        <strain evidence="2">PS312</strain>
    </source>
</reference>
<dbReference type="EnsemblMetazoa" id="PPA45681.1">
    <property type="protein sequence ID" value="PPA45681.1"/>
    <property type="gene ID" value="WBGene00284050"/>
</dbReference>
<dbReference type="AlphaFoldDB" id="A0A2A6CPU4"/>
<evidence type="ECO:0000313" key="1">
    <source>
        <dbReference type="EnsemblMetazoa" id="PPA45681.1"/>
    </source>
</evidence>
<name>A0A2A6CPU4_PRIPA</name>
<reference evidence="1" key="2">
    <citation type="submission" date="2022-06" db="UniProtKB">
        <authorList>
            <consortium name="EnsemblMetazoa"/>
        </authorList>
    </citation>
    <scope>IDENTIFICATION</scope>
    <source>
        <strain evidence="1">PS312</strain>
    </source>
</reference>
<protein>
    <submittedName>
        <fullName evidence="1">Uncharacterized protein</fullName>
    </submittedName>
</protein>
<dbReference type="Proteomes" id="UP000005239">
    <property type="component" value="Unassembled WGS sequence"/>
</dbReference>
<gene>
    <name evidence="1" type="primary">WBGene00284050</name>
</gene>
<sequence length="66" mass="6892">MKILFFILLLACMLLAQAPKGSDPIDGGADFIQAAAAQAGAAKSPHKRAILSQARHQEAAARTFDG</sequence>
<proteinExistence type="predicted"/>
<keyword evidence="2" id="KW-1185">Reference proteome</keyword>